<dbReference type="SUPFAM" id="SSF52540">
    <property type="entry name" value="P-loop containing nucleoside triphosphate hydrolases"/>
    <property type="match status" value="1"/>
</dbReference>
<gene>
    <name evidence="1" type="ORF">CBYS24578_00003275</name>
</gene>
<evidence type="ECO:0000313" key="1">
    <source>
        <dbReference type="EMBL" id="CAG9997715.1"/>
    </source>
</evidence>
<name>A0A9N9Y6Y9_9HYPO</name>
<dbReference type="OrthoDB" id="5426988at2759"/>
<organism evidence="1 2">
    <name type="scientific">Clonostachys byssicola</name>
    <dbReference type="NCBI Taxonomy" id="160290"/>
    <lineage>
        <taxon>Eukaryota</taxon>
        <taxon>Fungi</taxon>
        <taxon>Dikarya</taxon>
        <taxon>Ascomycota</taxon>
        <taxon>Pezizomycotina</taxon>
        <taxon>Sordariomycetes</taxon>
        <taxon>Hypocreomycetidae</taxon>
        <taxon>Hypocreales</taxon>
        <taxon>Bionectriaceae</taxon>
        <taxon>Clonostachys</taxon>
    </lineage>
</organism>
<sequence length="243" mass="26960">MLTKDGQSSSGSNDVEITTARLEASPAPENELSQVASSGKVVVLNGFPGSGKLTILKEAKALLPVDRTCLKDNHLLIDPVVAVLPDRSDEHHELRRMVRAPIFKKLREHAQEGHIILMTACLAEDNERDRAVFEEHLDIVRGTGIPIFWINTQCDQKILEQRIESPERQHGGKTKLTDRKILRDLLQKHSLIDPSKSADGSTILVSNTLDVSGPVAQSVSRLMSMINFPKCIRSLLYKLCISE</sequence>
<dbReference type="Gene3D" id="3.40.50.300">
    <property type="entry name" value="P-loop containing nucleotide triphosphate hydrolases"/>
    <property type="match status" value="1"/>
</dbReference>
<dbReference type="Proteomes" id="UP000754883">
    <property type="component" value="Unassembled WGS sequence"/>
</dbReference>
<reference evidence="2" key="1">
    <citation type="submission" date="2019-06" db="EMBL/GenBank/DDBJ databases">
        <authorList>
            <person name="Broberg M."/>
        </authorList>
    </citation>
    <scope>NUCLEOTIDE SEQUENCE [LARGE SCALE GENOMIC DNA]</scope>
</reference>
<proteinExistence type="predicted"/>
<protein>
    <submittedName>
        <fullName evidence="1">Uncharacterized protein</fullName>
    </submittedName>
</protein>
<dbReference type="Pfam" id="PF13238">
    <property type="entry name" value="AAA_18"/>
    <property type="match status" value="1"/>
</dbReference>
<keyword evidence="2" id="KW-1185">Reference proteome</keyword>
<evidence type="ECO:0000313" key="2">
    <source>
        <dbReference type="Proteomes" id="UP000754883"/>
    </source>
</evidence>
<accession>A0A9N9Y6Y9</accession>
<dbReference type="EMBL" id="CABFNO020001546">
    <property type="protein sequence ID" value="CAG9997715.1"/>
    <property type="molecule type" value="Genomic_DNA"/>
</dbReference>
<dbReference type="AlphaFoldDB" id="A0A9N9Y6Y9"/>
<reference evidence="1 2" key="2">
    <citation type="submission" date="2021-10" db="EMBL/GenBank/DDBJ databases">
        <authorList>
            <person name="Piombo E."/>
        </authorList>
    </citation>
    <scope>NUCLEOTIDE SEQUENCE [LARGE SCALE GENOMIC DNA]</scope>
</reference>
<comment type="caution">
    <text evidence="1">The sequence shown here is derived from an EMBL/GenBank/DDBJ whole genome shotgun (WGS) entry which is preliminary data.</text>
</comment>
<dbReference type="InterPro" id="IPR027417">
    <property type="entry name" value="P-loop_NTPase"/>
</dbReference>